<dbReference type="PROSITE" id="PS50943">
    <property type="entry name" value="HTH_CROC1"/>
    <property type="match status" value="1"/>
</dbReference>
<dbReference type="InterPro" id="IPR010982">
    <property type="entry name" value="Lambda_DNA-bd_dom_sf"/>
</dbReference>
<feature type="domain" description="HTH cro/C1-type" evidence="2">
    <location>
        <begin position="44"/>
        <end position="79"/>
    </location>
</feature>
<feature type="compositionally biased region" description="Basic residues" evidence="1">
    <location>
        <begin position="188"/>
        <end position="197"/>
    </location>
</feature>
<dbReference type="RefSeq" id="WP_263333677.1">
    <property type="nucleotide sequence ID" value="NZ_JAGSYH010000002.1"/>
</dbReference>
<dbReference type="InterPro" id="IPR001387">
    <property type="entry name" value="Cro/C1-type_HTH"/>
</dbReference>
<dbReference type="Gene3D" id="1.10.260.40">
    <property type="entry name" value="lambda repressor-like DNA-binding domains"/>
    <property type="match status" value="1"/>
</dbReference>
<evidence type="ECO:0000259" key="2">
    <source>
        <dbReference type="PROSITE" id="PS50943"/>
    </source>
</evidence>
<accession>A0ABW1EDY4</accession>
<name>A0ABW1EDY4_9BACT</name>
<gene>
    <name evidence="3" type="ORF">ACFPT7_04010</name>
</gene>
<dbReference type="SUPFAM" id="SSF47413">
    <property type="entry name" value="lambda repressor-like DNA-binding domains"/>
    <property type="match status" value="1"/>
</dbReference>
<dbReference type="Proteomes" id="UP001596091">
    <property type="component" value="Unassembled WGS sequence"/>
</dbReference>
<evidence type="ECO:0000313" key="3">
    <source>
        <dbReference type="EMBL" id="MFC5861445.1"/>
    </source>
</evidence>
<evidence type="ECO:0000256" key="1">
    <source>
        <dbReference type="SAM" id="MobiDB-lite"/>
    </source>
</evidence>
<proteinExistence type="predicted"/>
<reference evidence="4" key="1">
    <citation type="journal article" date="2019" name="Int. J. Syst. Evol. Microbiol.">
        <title>The Global Catalogue of Microorganisms (GCM) 10K type strain sequencing project: providing services to taxonomists for standard genome sequencing and annotation.</title>
        <authorList>
            <consortium name="The Broad Institute Genomics Platform"/>
            <consortium name="The Broad Institute Genome Sequencing Center for Infectious Disease"/>
            <person name="Wu L."/>
            <person name="Ma J."/>
        </authorList>
    </citation>
    <scope>NUCLEOTIDE SEQUENCE [LARGE SCALE GENOMIC DNA]</scope>
    <source>
        <strain evidence="4">JCM 4087</strain>
    </source>
</reference>
<protein>
    <submittedName>
        <fullName evidence="3">Helix-turn-helix domain-containing protein</fullName>
    </submittedName>
</protein>
<keyword evidence="4" id="KW-1185">Reference proteome</keyword>
<dbReference type="CDD" id="cd00093">
    <property type="entry name" value="HTH_XRE"/>
    <property type="match status" value="1"/>
</dbReference>
<sequence>MRAVKLGEKIRYLREVEGSLRGIGRAMNQQELVKAIEAETGGKLSQSYLSQIESGARPHLTNTTRQTLASFFKVHPGYLVDDPEGYHPELQSDVRDLAESEAKLDLWLVSGAERFRRDAALKHALLTLARHEQTRDCLLLLESILDTPGLMPRLLEVLRPEAAAASDEAEDEPPMEMKRTNGRSARAAGKKPVKSPVKRPANGSGRGRKGG</sequence>
<organism evidence="3 4">
    <name type="scientific">Acidicapsa dinghuensis</name>
    <dbReference type="NCBI Taxonomy" id="2218256"/>
    <lineage>
        <taxon>Bacteria</taxon>
        <taxon>Pseudomonadati</taxon>
        <taxon>Acidobacteriota</taxon>
        <taxon>Terriglobia</taxon>
        <taxon>Terriglobales</taxon>
        <taxon>Acidobacteriaceae</taxon>
        <taxon>Acidicapsa</taxon>
    </lineage>
</organism>
<evidence type="ECO:0000313" key="4">
    <source>
        <dbReference type="Proteomes" id="UP001596091"/>
    </source>
</evidence>
<feature type="region of interest" description="Disordered" evidence="1">
    <location>
        <begin position="163"/>
        <end position="211"/>
    </location>
</feature>
<dbReference type="EMBL" id="JBHSPH010000001">
    <property type="protein sequence ID" value="MFC5861445.1"/>
    <property type="molecule type" value="Genomic_DNA"/>
</dbReference>
<comment type="caution">
    <text evidence="3">The sequence shown here is derived from an EMBL/GenBank/DDBJ whole genome shotgun (WGS) entry which is preliminary data.</text>
</comment>